<accession>A0A1H2S7S4</accession>
<sequence length="192" mass="21872">MNKKIRMFMFLIFLVSVIFVSGCVSDSDGDGYADDKDAFPEDDRYHSDYDRDGYADEIDEYPTEYYYHIKCSNCGGDGIVTKLTTKTVRFNIDAASMENTGFFNPNYFFYITVTNIDSHEGTFDVIGYAEDNGVKMWEDSKGFFIGSGETHQFILNYDADEEMDSFDYDVIAPTYVQKEEVTCPKCGGTGKR</sequence>
<dbReference type="RefSeq" id="WP_123130992.1">
    <property type="nucleotide sequence ID" value="NZ_CP017921.1"/>
</dbReference>
<organism evidence="1 2">
    <name type="scientific">Methanohalophilus halophilus</name>
    <dbReference type="NCBI Taxonomy" id="2177"/>
    <lineage>
        <taxon>Archaea</taxon>
        <taxon>Methanobacteriati</taxon>
        <taxon>Methanobacteriota</taxon>
        <taxon>Stenosarchaea group</taxon>
        <taxon>Methanomicrobia</taxon>
        <taxon>Methanosarcinales</taxon>
        <taxon>Methanosarcinaceae</taxon>
        <taxon>Methanohalophilus</taxon>
    </lineage>
</organism>
<name>A0A1H2S7S4_9EURY</name>
<dbReference type="EMBL" id="FNMU01000002">
    <property type="protein sequence ID" value="SDW27545.1"/>
    <property type="molecule type" value="Genomic_DNA"/>
</dbReference>
<dbReference type="GeneID" id="30583765"/>
<proteinExistence type="predicted"/>
<reference evidence="1 2" key="1">
    <citation type="submission" date="2016-10" db="EMBL/GenBank/DDBJ databases">
        <authorList>
            <person name="de Groot N.N."/>
        </authorList>
    </citation>
    <scope>NUCLEOTIDE SEQUENCE [LARGE SCALE GENOMIC DNA]</scope>
    <source>
        <strain evidence="1 2">Z-7982</strain>
    </source>
</reference>
<gene>
    <name evidence="1" type="ORF">SAMN04515625_0570</name>
</gene>
<dbReference type="PROSITE" id="PS51257">
    <property type="entry name" value="PROKAR_LIPOPROTEIN"/>
    <property type="match status" value="1"/>
</dbReference>
<dbReference type="Proteomes" id="UP000198669">
    <property type="component" value="Unassembled WGS sequence"/>
</dbReference>
<evidence type="ECO:0000313" key="2">
    <source>
        <dbReference type="Proteomes" id="UP000198669"/>
    </source>
</evidence>
<protein>
    <submittedName>
        <fullName evidence="1">Uncharacterized protein</fullName>
    </submittedName>
</protein>
<dbReference type="AlphaFoldDB" id="A0A1H2S7S4"/>
<evidence type="ECO:0000313" key="1">
    <source>
        <dbReference type="EMBL" id="SDW27545.1"/>
    </source>
</evidence>